<sequence>MHKKANVRVCDIGRRFLVLRWTDPETGAIRQKSAETNSPKEAERLAGKIEADVNAGIEVNPAKLPWEYFRECFEEDKFPLLATQAAYTYDAMFNNVERILNPRYVNDITAQRLARFQAELLKSDKRLATIITYLKHLRAALNWAKDHEMIDKVPKFRLPKQPKGSKLMRGRPITDEEFQRMLDVVSEVVGEEATESWRFFLRGIWCSGLRLSESLEVYWDRQDKIQIVLDGEFPMLRILAELEKGRCDRLLPITPEFAALLEQVPKANRNGPLFFHPSHGERWKADWYSRLACRIGRKAKVIVDINPISGKEKFAGLHDLRRSFGQRWAQKALPQHLMQLMRHESIETTLKYYVGSDARIVSQAIWGNEQPTS</sequence>
<evidence type="ECO:0000313" key="5">
    <source>
        <dbReference type="EMBL" id="MBA2117073.1"/>
    </source>
</evidence>
<evidence type="ECO:0000256" key="2">
    <source>
        <dbReference type="ARBA" id="ARBA00023125"/>
    </source>
</evidence>
<evidence type="ECO:0000313" key="6">
    <source>
        <dbReference type="Proteomes" id="UP000551616"/>
    </source>
</evidence>
<keyword evidence="3" id="KW-0233">DNA recombination</keyword>
<name>A0A7V8V8V8_9BACT</name>
<dbReference type="Gene3D" id="1.10.443.10">
    <property type="entry name" value="Intergrase catalytic core"/>
    <property type="match status" value="1"/>
</dbReference>
<dbReference type="Proteomes" id="UP000551616">
    <property type="component" value="Unassembled WGS sequence"/>
</dbReference>
<dbReference type="RefSeq" id="WP_207398450.1">
    <property type="nucleotide sequence ID" value="NZ_JABRWO010000012.1"/>
</dbReference>
<evidence type="ECO:0000256" key="3">
    <source>
        <dbReference type="ARBA" id="ARBA00023172"/>
    </source>
</evidence>
<dbReference type="Gene3D" id="1.10.150.130">
    <property type="match status" value="1"/>
</dbReference>
<evidence type="ECO:0000259" key="4">
    <source>
        <dbReference type="PROSITE" id="PS51898"/>
    </source>
</evidence>
<evidence type="ECO:0000256" key="1">
    <source>
        <dbReference type="ARBA" id="ARBA00008857"/>
    </source>
</evidence>
<dbReference type="InterPro" id="IPR011010">
    <property type="entry name" value="DNA_brk_join_enz"/>
</dbReference>
<dbReference type="PROSITE" id="PS51898">
    <property type="entry name" value="TYR_RECOMBINASE"/>
    <property type="match status" value="1"/>
</dbReference>
<dbReference type="InterPro" id="IPR050090">
    <property type="entry name" value="Tyrosine_recombinase_XerCD"/>
</dbReference>
<accession>A0A7V8V8V8</accession>
<dbReference type="GO" id="GO:0006310">
    <property type="term" value="P:DNA recombination"/>
    <property type="evidence" value="ECO:0007669"/>
    <property type="project" value="UniProtKB-KW"/>
</dbReference>
<dbReference type="EMBL" id="JABRWO010000012">
    <property type="protein sequence ID" value="MBA2117073.1"/>
    <property type="molecule type" value="Genomic_DNA"/>
</dbReference>
<comment type="similarity">
    <text evidence="1">Belongs to the 'phage' integrase family.</text>
</comment>
<dbReference type="SUPFAM" id="SSF56349">
    <property type="entry name" value="DNA breaking-rejoining enzymes"/>
    <property type="match status" value="1"/>
</dbReference>
<dbReference type="AlphaFoldDB" id="A0A7V8V8V8"/>
<dbReference type="PANTHER" id="PTHR30349">
    <property type="entry name" value="PHAGE INTEGRASE-RELATED"/>
    <property type="match status" value="1"/>
</dbReference>
<dbReference type="Pfam" id="PF00589">
    <property type="entry name" value="Phage_integrase"/>
    <property type="match status" value="1"/>
</dbReference>
<protein>
    <recommendedName>
        <fullName evidence="4">Tyr recombinase domain-containing protein</fullName>
    </recommendedName>
</protein>
<dbReference type="PANTHER" id="PTHR30349:SF64">
    <property type="entry name" value="PROPHAGE INTEGRASE INTD-RELATED"/>
    <property type="match status" value="1"/>
</dbReference>
<dbReference type="InterPro" id="IPR013762">
    <property type="entry name" value="Integrase-like_cat_sf"/>
</dbReference>
<dbReference type="GO" id="GO:0003677">
    <property type="term" value="F:DNA binding"/>
    <property type="evidence" value="ECO:0007669"/>
    <property type="project" value="UniProtKB-KW"/>
</dbReference>
<comment type="caution">
    <text evidence="5">The sequence shown here is derived from an EMBL/GenBank/DDBJ whole genome shotgun (WGS) entry which is preliminary data.</text>
</comment>
<dbReference type="GO" id="GO:0015074">
    <property type="term" value="P:DNA integration"/>
    <property type="evidence" value="ECO:0007669"/>
    <property type="project" value="InterPro"/>
</dbReference>
<feature type="domain" description="Tyr recombinase" evidence="4">
    <location>
        <begin position="168"/>
        <end position="367"/>
    </location>
</feature>
<gene>
    <name evidence="5" type="ORF">HOV93_42670</name>
</gene>
<organism evidence="5 6">
    <name type="scientific">Bremerella alba</name>
    <dbReference type="NCBI Taxonomy" id="980252"/>
    <lineage>
        <taxon>Bacteria</taxon>
        <taxon>Pseudomonadati</taxon>
        <taxon>Planctomycetota</taxon>
        <taxon>Planctomycetia</taxon>
        <taxon>Pirellulales</taxon>
        <taxon>Pirellulaceae</taxon>
        <taxon>Bremerella</taxon>
    </lineage>
</organism>
<dbReference type="CDD" id="cd00397">
    <property type="entry name" value="DNA_BRE_C"/>
    <property type="match status" value="1"/>
</dbReference>
<keyword evidence="2" id="KW-0238">DNA-binding</keyword>
<keyword evidence="6" id="KW-1185">Reference proteome</keyword>
<dbReference type="InterPro" id="IPR010998">
    <property type="entry name" value="Integrase_recombinase_N"/>
</dbReference>
<reference evidence="5 6" key="1">
    <citation type="submission" date="2020-05" db="EMBL/GenBank/DDBJ databases">
        <title>Bremerella alba sp. nov., a novel planctomycete isolated from the surface of the macroalga Fucus spiralis.</title>
        <authorList>
            <person name="Godinho O."/>
            <person name="Botelho R."/>
            <person name="Albuquerque L."/>
            <person name="Wiegand S."/>
            <person name="Da Costa M.S."/>
            <person name="Lobo-Da-Cunha A."/>
            <person name="Jogler C."/>
            <person name="Lage O.M."/>
        </authorList>
    </citation>
    <scope>NUCLEOTIDE SEQUENCE [LARGE SCALE GENOMIC DNA]</scope>
    <source>
        <strain evidence="5 6">FF15</strain>
    </source>
</reference>
<dbReference type="InterPro" id="IPR002104">
    <property type="entry name" value="Integrase_catalytic"/>
</dbReference>
<proteinExistence type="inferred from homology"/>